<feature type="transmembrane region" description="Helical" evidence="1">
    <location>
        <begin position="54"/>
        <end position="75"/>
    </location>
</feature>
<dbReference type="AlphaFoldDB" id="A0A0U4C6X6"/>
<gene>
    <name evidence="2" type="ORF">AUC43_17445</name>
</gene>
<keyword evidence="1" id="KW-0472">Membrane</keyword>
<organism evidence="2 3">
    <name type="scientific">Hymenobacter sedentarius</name>
    <dbReference type="NCBI Taxonomy" id="1411621"/>
    <lineage>
        <taxon>Bacteria</taxon>
        <taxon>Pseudomonadati</taxon>
        <taxon>Bacteroidota</taxon>
        <taxon>Cytophagia</taxon>
        <taxon>Cytophagales</taxon>
        <taxon>Hymenobacteraceae</taxon>
        <taxon>Hymenobacter</taxon>
    </lineage>
</organism>
<keyword evidence="1" id="KW-1133">Transmembrane helix</keyword>
<reference evidence="2 3" key="1">
    <citation type="submission" date="2015-12" db="EMBL/GenBank/DDBJ databases">
        <authorList>
            <person name="Shamseldin A."/>
            <person name="Moawad H."/>
            <person name="Abd El-Rahim W.M."/>
            <person name="Sadowsky M.J."/>
        </authorList>
    </citation>
    <scope>NUCLEOTIDE SEQUENCE [LARGE SCALE GENOMIC DNA]</scope>
    <source>
        <strain evidence="2 3">DG5B</strain>
    </source>
</reference>
<dbReference type="KEGG" id="hyg:AUC43_17445"/>
<name>A0A0U4C6X6_9BACT</name>
<accession>A0A0U4C6X6</accession>
<sequence length="212" mass="24566">MIFTQKQLFLGTTHIALRAESLYVCKRNPQGVATLETEVPYEEILPVKSGEHRLIPVNQLVLTGLLLVFLGYGPWREWLATGHTGFPLYSWWLILGVNALSMWIRFEQQWCTFRLQTAHLSVTLAGRPWQRKQFRALVAELERRTKTYLRDEYGQVNPLGFIEPQLRRVAWLHELDVLSAREAQALSTRLTGRRSTDTLRSMGQELDSPYLN</sequence>
<evidence type="ECO:0000256" key="1">
    <source>
        <dbReference type="SAM" id="Phobius"/>
    </source>
</evidence>
<dbReference type="OrthoDB" id="880473at2"/>
<dbReference type="EMBL" id="CP013909">
    <property type="protein sequence ID" value="ALW86706.1"/>
    <property type="molecule type" value="Genomic_DNA"/>
</dbReference>
<keyword evidence="3" id="KW-1185">Reference proteome</keyword>
<dbReference type="RefSeq" id="WP_068196625.1">
    <property type="nucleotide sequence ID" value="NZ_CP013909.1"/>
</dbReference>
<dbReference type="Proteomes" id="UP000059542">
    <property type="component" value="Chromosome"/>
</dbReference>
<proteinExistence type="predicted"/>
<evidence type="ECO:0000313" key="3">
    <source>
        <dbReference type="Proteomes" id="UP000059542"/>
    </source>
</evidence>
<protein>
    <submittedName>
        <fullName evidence="2">Uncharacterized protein</fullName>
    </submittedName>
</protein>
<evidence type="ECO:0000313" key="2">
    <source>
        <dbReference type="EMBL" id="ALW86706.1"/>
    </source>
</evidence>
<keyword evidence="1" id="KW-0812">Transmembrane</keyword>
<feature type="transmembrane region" description="Helical" evidence="1">
    <location>
        <begin position="87"/>
        <end position="106"/>
    </location>
</feature>
<dbReference type="STRING" id="1411621.AUC43_17445"/>